<gene>
    <name evidence="1" type="ORF">QFC22_004388</name>
</gene>
<sequence length="1380" mass="151442">MEVNFLQLFPDGEHCAQQLLPASPPLSVISESPVTSVVQSMPVSSYQGKFEERLNIMKEKKKKARMRAMERRETTKLTADNLHSTANQQERTTTSLGPTNPPAGSSLTQPNVPVTPVEPVSATPDTSVDQNHQNQPPVPPEATGSVRQAEQSRQQESQPRAERETLLQRSIEARMMSERAEQESQYRAAWTRNAIDIFAADAGADREFEERQRHAQQAAKEKADQEQHRQTIQREIKDARLARTQDENAEIQRTLQSRAQEHRSALESADKARQALVRQRELKESEERAEKEKKQIEEQRRRDSEAAEMRAAREKAAQLQIAEDEWRRAQEQRVAREMAERTERDRIDQERQEKRAQEVRSTQDGAARAAELSRREQQQRQQQQQAADAAAEEPRMAQLKRSQAAKDWSDEQTRRRQSAGTSFNAGASNATAQVSGQPSVPQNGSGHSGPSNVGSSGGPPGPSPAIIAELRNAMLQIEVQISSTQTKLQQLQASSNDGNSVILKHVQQNVLIEQLRTLMNIHTKISSELREQQLQARAAVNVPLGHAAFVQRDPSYSQQSSYGQPQPYMAQTQHVVPNRSQNQASGYIRPQHTGTASVPPLTQPPLHHLHPVQIHSQDHATSSNSPVSHQSFNHVPNPISGQVPTQPYGPVEAQASLGPAHPQERRASYPQAQMQGQVMWQSSAPTQATINAVGSVQSPAQSTSPALSQGRNSTGSVSTGHAPVPPRGSEERAEYRRREEDVLARLRELEDRERKREEEYSQNKAAELEREAKRLSELRESQQTILRQQELIFQQSQLIANQQLSNHNVQNATSSELVTQGQLYMQNLSQAMQTHERLLRAQQFNMGIVQSPQVYGEPTPVFVDSAPPLADPQPFDILDIGPLPGENVQQDTAERFTEIHDHPAAPDSARSGRGGLHQTSLSRPGKAESRAPENPVTNSTAPLRNASDTASQIPAIRDTQRTPIPTASMAVNPPMAESIEHNAPQSNKPTSQPSYSHGPRPAQDTMFAPVVAGFGNHPDASNTTPGQRSHPNLNIVNADSWSHTQRFLVEQPQQTASSLSIAYAAPPSAQLLTPVPATAQYTTSQRNTQEDQKSIILPYHHPRARVAEDQIQTPFTSAPVLQNAQAAAQAMVPGPSVMTQSVASAAVALAPQSEGPLEIETSRVRERSDSDSEQSADERPIKRRRTDQSRFIPPKFASRRSPVVKIEPGTRLDTTITTAIPVTTPSDLNTSSDSGTSGVVVEISMSEVDTPDIRTGQTYKSDDGMTPSTAGMGTITFGPATVTSAPPKLAGVLTPQSSQTATPPAQGTPKRASSVRQTLEVVFAKNPSPSDAAFRKLAETLRIEDIEPVKQLFALWRRNQHKTTLIPTTAMTGGGSGGGP</sequence>
<evidence type="ECO:0000313" key="1">
    <source>
        <dbReference type="EMBL" id="KAJ9117538.1"/>
    </source>
</evidence>
<protein>
    <submittedName>
        <fullName evidence="1">Uncharacterized protein</fullName>
    </submittedName>
</protein>
<organism evidence="1 2">
    <name type="scientific">Naganishia vaughanmartiniae</name>
    <dbReference type="NCBI Taxonomy" id="1424756"/>
    <lineage>
        <taxon>Eukaryota</taxon>
        <taxon>Fungi</taxon>
        <taxon>Dikarya</taxon>
        <taxon>Basidiomycota</taxon>
        <taxon>Agaricomycotina</taxon>
        <taxon>Tremellomycetes</taxon>
        <taxon>Filobasidiales</taxon>
        <taxon>Filobasidiaceae</taxon>
        <taxon>Naganishia</taxon>
    </lineage>
</organism>
<dbReference type="Proteomes" id="UP001243375">
    <property type="component" value="Unassembled WGS sequence"/>
</dbReference>
<accession>A0ACC2X198</accession>
<name>A0ACC2X198_9TREE</name>
<comment type="caution">
    <text evidence="1">The sequence shown here is derived from an EMBL/GenBank/DDBJ whole genome shotgun (WGS) entry which is preliminary data.</text>
</comment>
<dbReference type="EMBL" id="JASBWU010000012">
    <property type="protein sequence ID" value="KAJ9117538.1"/>
    <property type="molecule type" value="Genomic_DNA"/>
</dbReference>
<evidence type="ECO:0000313" key="2">
    <source>
        <dbReference type="Proteomes" id="UP001243375"/>
    </source>
</evidence>
<reference evidence="1" key="1">
    <citation type="submission" date="2023-04" db="EMBL/GenBank/DDBJ databases">
        <title>Draft Genome sequencing of Naganishia species isolated from polar environments using Oxford Nanopore Technology.</title>
        <authorList>
            <person name="Leo P."/>
            <person name="Venkateswaran K."/>
        </authorList>
    </citation>
    <scope>NUCLEOTIDE SEQUENCE</scope>
    <source>
        <strain evidence="1">MNA-CCFEE 5425</strain>
    </source>
</reference>
<keyword evidence="2" id="KW-1185">Reference proteome</keyword>
<proteinExistence type="predicted"/>